<sequence>MSHQRTRTGSRNPHLSKKGVWKDHQSLGAHTTRPHAPSHKAGAEELSRLWGFVVLFCRVGVGGEVIGPGRTTAGKCLVQSDGVRAAHRNGQYTLLQWRACTSLHASPACAEGACEQSMLASSPPFLQWLPT</sequence>
<name>A0AAW1P6L3_9CHLO</name>
<protein>
    <submittedName>
        <fullName evidence="2">Uncharacterized protein</fullName>
    </submittedName>
</protein>
<proteinExistence type="predicted"/>
<comment type="caution">
    <text evidence="2">The sequence shown here is derived from an EMBL/GenBank/DDBJ whole genome shotgun (WGS) entry which is preliminary data.</text>
</comment>
<organism evidence="2 3">
    <name type="scientific">Symbiochloris irregularis</name>
    <dbReference type="NCBI Taxonomy" id="706552"/>
    <lineage>
        <taxon>Eukaryota</taxon>
        <taxon>Viridiplantae</taxon>
        <taxon>Chlorophyta</taxon>
        <taxon>core chlorophytes</taxon>
        <taxon>Trebouxiophyceae</taxon>
        <taxon>Trebouxiales</taxon>
        <taxon>Trebouxiaceae</taxon>
        <taxon>Symbiochloris</taxon>
    </lineage>
</organism>
<feature type="compositionally biased region" description="Basic residues" evidence="1">
    <location>
        <begin position="1"/>
        <end position="19"/>
    </location>
</feature>
<gene>
    <name evidence="2" type="ORF">WJX73_009889</name>
</gene>
<evidence type="ECO:0000313" key="2">
    <source>
        <dbReference type="EMBL" id="KAK9807461.1"/>
    </source>
</evidence>
<dbReference type="EMBL" id="JALJOQ010000030">
    <property type="protein sequence ID" value="KAK9807461.1"/>
    <property type="molecule type" value="Genomic_DNA"/>
</dbReference>
<dbReference type="AlphaFoldDB" id="A0AAW1P6L3"/>
<accession>A0AAW1P6L3</accession>
<feature type="region of interest" description="Disordered" evidence="1">
    <location>
        <begin position="1"/>
        <end position="41"/>
    </location>
</feature>
<reference evidence="2 3" key="1">
    <citation type="journal article" date="2024" name="Nat. Commun.">
        <title>Phylogenomics reveals the evolutionary origins of lichenization in chlorophyte algae.</title>
        <authorList>
            <person name="Puginier C."/>
            <person name="Libourel C."/>
            <person name="Otte J."/>
            <person name="Skaloud P."/>
            <person name="Haon M."/>
            <person name="Grisel S."/>
            <person name="Petersen M."/>
            <person name="Berrin J.G."/>
            <person name="Delaux P.M."/>
            <person name="Dal Grande F."/>
            <person name="Keller J."/>
        </authorList>
    </citation>
    <scope>NUCLEOTIDE SEQUENCE [LARGE SCALE GENOMIC DNA]</scope>
    <source>
        <strain evidence="2 3">SAG 2036</strain>
    </source>
</reference>
<evidence type="ECO:0000256" key="1">
    <source>
        <dbReference type="SAM" id="MobiDB-lite"/>
    </source>
</evidence>
<keyword evidence="3" id="KW-1185">Reference proteome</keyword>
<evidence type="ECO:0000313" key="3">
    <source>
        <dbReference type="Proteomes" id="UP001465755"/>
    </source>
</evidence>
<dbReference type="Proteomes" id="UP001465755">
    <property type="component" value="Unassembled WGS sequence"/>
</dbReference>